<keyword evidence="1" id="KW-0175">Coiled coil</keyword>
<sequence>MSKCVCSAKLRIGELSQELKNWGNPGHKDILPAGIRLACWPCLLALPAGLACWPCLLALPAGLACWPCLLALPAGLACWPCLLALPAGLACWPCLLALPAGLACWPCLLALLALPAGLACWPCLLALPASLACWPCLLALPAGLACWLCLLALPAGLACWPCLLALPAGLACWPCLLALPAGLACWPCLLALPAGLACWPCLLALPAGLACWPCPCLLALPAEPCLLALPAGIACWPCLLALPAGLACWPCLLALPAGLACWPLPLPAGLACWPCLLALPAGLACWPCLLALPAGLACWPCLLALPAGLARLRTAGRLTTRVASEVEKKVSAEDVLRKVQEKQRIVESQIAAVDAHYGSELELKRTVAEKTLRQLLKVERCHFENLGAYQHLPQPLVRTLGAVQAVLCHLETLPEEEGCGPGDALSIPAVSVCPPAAESAVAVATANFQNMSMSQVTASQLGSQKLSANRSETLGWAAAMTSPDILDRLARWPSNQPLPGWLAQVLETFLAAPECAIDILWEMSPAASRLASWLDARLDVHRVLMRMEQKRQSKGGLSSMLAESAGSMAAAKSELARAEAQLNTLYAQHVDAVQQREEFTRVELTMKGRSPREQMLMGMSTTAKRHPFSDLRCEAQLEMLQGGRSPSEGYPLRQVMSTTPAHPTGSEAAHVVYFAPFGPQTRAAMNKEVRQILHEANVSVPSDLWTKDHLRNFLPESFLHQAQAVWPERHLFESIIDSELSGSRATLVFDPFDQSLEWLKEFHTPGPELALLQRNPVAMGYDSDHGGLKGLPPSYKTRKGKAQAGKRLLARWALSSVTGELWIVNPKTGSIGMSARRTCNILRYTINASHG</sequence>
<gene>
    <name evidence="3" type="ORF">PGLA1383_LOCUS21265</name>
</gene>
<reference evidence="3" key="1">
    <citation type="submission" date="2021-02" db="EMBL/GenBank/DDBJ databases">
        <authorList>
            <person name="Dougan E. K."/>
            <person name="Rhodes N."/>
            <person name="Thang M."/>
            <person name="Chan C."/>
        </authorList>
    </citation>
    <scope>NUCLEOTIDE SEQUENCE</scope>
</reference>
<dbReference type="OrthoDB" id="10675038at2759"/>
<evidence type="ECO:0000256" key="1">
    <source>
        <dbReference type="SAM" id="Coils"/>
    </source>
</evidence>
<evidence type="ECO:0000313" key="4">
    <source>
        <dbReference type="Proteomes" id="UP000654075"/>
    </source>
</evidence>
<dbReference type="Proteomes" id="UP000654075">
    <property type="component" value="Unassembled WGS sequence"/>
</dbReference>
<evidence type="ECO:0000256" key="2">
    <source>
        <dbReference type="SAM" id="Phobius"/>
    </source>
</evidence>
<organism evidence="3 4">
    <name type="scientific">Polarella glacialis</name>
    <name type="common">Dinoflagellate</name>
    <dbReference type="NCBI Taxonomy" id="89957"/>
    <lineage>
        <taxon>Eukaryota</taxon>
        <taxon>Sar</taxon>
        <taxon>Alveolata</taxon>
        <taxon>Dinophyceae</taxon>
        <taxon>Suessiales</taxon>
        <taxon>Suessiaceae</taxon>
        <taxon>Polarella</taxon>
    </lineage>
</organism>
<dbReference type="Gene3D" id="1.20.920.20">
    <property type="match status" value="1"/>
</dbReference>
<comment type="caution">
    <text evidence="3">The sequence shown here is derived from an EMBL/GenBank/DDBJ whole genome shotgun (WGS) entry which is preliminary data.</text>
</comment>
<keyword evidence="4" id="KW-1185">Reference proteome</keyword>
<evidence type="ECO:0000313" key="3">
    <source>
        <dbReference type="EMBL" id="CAE8603044.1"/>
    </source>
</evidence>
<dbReference type="EMBL" id="CAJNNV010014971">
    <property type="protein sequence ID" value="CAE8603044.1"/>
    <property type="molecule type" value="Genomic_DNA"/>
</dbReference>
<accession>A0A813EQR1</accession>
<feature type="transmembrane region" description="Helical" evidence="2">
    <location>
        <begin position="277"/>
        <end position="305"/>
    </location>
</feature>
<keyword evidence="2" id="KW-1133">Transmembrane helix</keyword>
<keyword evidence="2" id="KW-0472">Membrane</keyword>
<feature type="transmembrane region" description="Helical" evidence="2">
    <location>
        <begin position="37"/>
        <end position="59"/>
    </location>
</feature>
<keyword evidence="2" id="KW-0812">Transmembrane</keyword>
<proteinExistence type="predicted"/>
<name>A0A813EQR1_POLGL</name>
<feature type="transmembrane region" description="Helical" evidence="2">
    <location>
        <begin position="234"/>
        <end position="257"/>
    </location>
</feature>
<protein>
    <submittedName>
        <fullName evidence="3">Uncharacterized protein</fullName>
    </submittedName>
</protein>
<feature type="transmembrane region" description="Helical" evidence="2">
    <location>
        <begin position="102"/>
        <end position="127"/>
    </location>
</feature>
<feature type="transmembrane region" description="Helical" evidence="2">
    <location>
        <begin position="71"/>
        <end position="95"/>
    </location>
</feature>
<dbReference type="AlphaFoldDB" id="A0A813EQR1"/>
<feature type="coiled-coil region" evidence="1">
    <location>
        <begin position="561"/>
        <end position="595"/>
    </location>
</feature>
<feature type="transmembrane region" description="Helical" evidence="2">
    <location>
        <begin position="139"/>
        <end position="163"/>
    </location>
</feature>